<dbReference type="SUPFAM" id="SSF46785">
    <property type="entry name" value="Winged helix' DNA-binding domain"/>
    <property type="match status" value="1"/>
</dbReference>
<dbReference type="Gene3D" id="1.10.10.10">
    <property type="entry name" value="Winged helix-like DNA-binding domain superfamily/Winged helix DNA-binding domain"/>
    <property type="match status" value="1"/>
</dbReference>
<dbReference type="InterPro" id="IPR036390">
    <property type="entry name" value="WH_DNA-bd_sf"/>
</dbReference>
<dbReference type="AlphaFoldDB" id="A0ABC9TU67"/>
<dbReference type="InterPro" id="IPR036388">
    <property type="entry name" value="WH-like_DNA-bd_sf"/>
</dbReference>
<dbReference type="EMBL" id="AWSU01000275">
    <property type="protein sequence ID" value="ERI74912.1"/>
    <property type="molecule type" value="Genomic_DNA"/>
</dbReference>
<organism evidence="5 6">
    <name type="scientific">[Clostridium] symbiosum ATCC 14940</name>
    <dbReference type="NCBI Taxonomy" id="411472"/>
    <lineage>
        <taxon>Bacteria</taxon>
        <taxon>Bacillati</taxon>
        <taxon>Bacillota</taxon>
        <taxon>Clostridia</taxon>
        <taxon>Lachnospirales</taxon>
        <taxon>Lachnospiraceae</taxon>
        <taxon>Otoolea</taxon>
    </lineage>
</organism>
<dbReference type="InterPro" id="IPR011991">
    <property type="entry name" value="ArsR-like_HTH"/>
</dbReference>
<dbReference type="InterPro" id="IPR001845">
    <property type="entry name" value="HTH_ArsR_DNA-bd_dom"/>
</dbReference>
<evidence type="ECO:0000256" key="3">
    <source>
        <dbReference type="ARBA" id="ARBA00023163"/>
    </source>
</evidence>
<dbReference type="Proteomes" id="UP000016491">
    <property type="component" value="Unassembled WGS sequence"/>
</dbReference>
<gene>
    <name evidence="5" type="ORF">CLOSYM_03549</name>
</gene>
<dbReference type="SMART" id="SM00418">
    <property type="entry name" value="HTH_ARSR"/>
    <property type="match status" value="1"/>
</dbReference>
<dbReference type="CDD" id="cd00090">
    <property type="entry name" value="HTH_ARSR"/>
    <property type="match status" value="1"/>
</dbReference>
<keyword evidence="2" id="KW-0238">DNA-binding</keyword>
<keyword evidence="3" id="KW-0804">Transcription</keyword>
<protein>
    <submittedName>
        <fullName evidence="5">Arsenical resistance operon repressor family protein</fullName>
    </submittedName>
</protein>
<name>A0ABC9TU67_CLOSY</name>
<reference evidence="5 6" key="1">
    <citation type="submission" date="2013-07" db="EMBL/GenBank/DDBJ databases">
        <authorList>
            <person name="Weinstock G."/>
            <person name="Sodergren E."/>
            <person name="Wylie T."/>
            <person name="Fulton L."/>
            <person name="Fulton R."/>
            <person name="Fronick C."/>
            <person name="O'Laughlin M."/>
            <person name="Godfrey J."/>
            <person name="Miner T."/>
            <person name="Herter B."/>
            <person name="Appelbaum E."/>
            <person name="Cordes M."/>
            <person name="Lek S."/>
            <person name="Wollam A."/>
            <person name="Pepin K.H."/>
            <person name="Palsikar V.B."/>
            <person name="Mitreva M."/>
            <person name="Wilson R.K."/>
        </authorList>
    </citation>
    <scope>NUCLEOTIDE SEQUENCE [LARGE SCALE GENOMIC DNA]</scope>
    <source>
        <strain evidence="5 6">ATCC 14940</strain>
    </source>
</reference>
<evidence type="ECO:0000313" key="6">
    <source>
        <dbReference type="Proteomes" id="UP000016491"/>
    </source>
</evidence>
<dbReference type="PANTHER" id="PTHR33154:SF18">
    <property type="entry name" value="ARSENICAL RESISTANCE OPERON REPRESSOR"/>
    <property type="match status" value="1"/>
</dbReference>
<accession>A0ABC9TU67</accession>
<keyword evidence="1" id="KW-0805">Transcription regulation</keyword>
<proteinExistence type="predicted"/>
<evidence type="ECO:0000256" key="2">
    <source>
        <dbReference type="ARBA" id="ARBA00023125"/>
    </source>
</evidence>
<comment type="caution">
    <text evidence="5">The sequence shown here is derived from an EMBL/GenBank/DDBJ whole genome shotgun (WGS) entry which is preliminary data.</text>
</comment>
<dbReference type="PRINTS" id="PR00778">
    <property type="entry name" value="HTHARSR"/>
</dbReference>
<sequence>MTSLQTKEKQMAGVFKALCDENRIKILQLLKGGEKCACVLLDDLHITQPTLSHHMKILCDSEIVVGRKEGKWTHYSISPEGAAAAVKCLQELTTVTDTEEDQPCCEK</sequence>
<evidence type="ECO:0000313" key="5">
    <source>
        <dbReference type="EMBL" id="ERI74912.1"/>
    </source>
</evidence>
<dbReference type="GO" id="GO:0003677">
    <property type="term" value="F:DNA binding"/>
    <property type="evidence" value="ECO:0007669"/>
    <property type="project" value="UniProtKB-KW"/>
</dbReference>
<dbReference type="PROSITE" id="PS50987">
    <property type="entry name" value="HTH_ARSR_2"/>
    <property type="match status" value="1"/>
</dbReference>
<dbReference type="InterPro" id="IPR051081">
    <property type="entry name" value="HTH_MetalResp_TranReg"/>
</dbReference>
<evidence type="ECO:0000259" key="4">
    <source>
        <dbReference type="PROSITE" id="PS50987"/>
    </source>
</evidence>
<feature type="domain" description="HTH arsR-type" evidence="4">
    <location>
        <begin position="4"/>
        <end position="97"/>
    </location>
</feature>
<evidence type="ECO:0000256" key="1">
    <source>
        <dbReference type="ARBA" id="ARBA00023015"/>
    </source>
</evidence>
<dbReference type="PANTHER" id="PTHR33154">
    <property type="entry name" value="TRANSCRIPTIONAL REGULATOR, ARSR FAMILY"/>
    <property type="match status" value="1"/>
</dbReference>
<dbReference type="Pfam" id="PF01022">
    <property type="entry name" value="HTH_5"/>
    <property type="match status" value="1"/>
</dbReference>
<dbReference type="NCBIfam" id="NF033788">
    <property type="entry name" value="HTH_metalloreg"/>
    <property type="match status" value="1"/>
</dbReference>